<name>A0ABT2EJN3_9BACT</name>
<keyword evidence="2" id="KW-1185">Reference proteome</keyword>
<dbReference type="Proteomes" id="UP001204798">
    <property type="component" value="Unassembled WGS sequence"/>
</dbReference>
<proteinExistence type="predicted"/>
<accession>A0ABT2EJN3</accession>
<evidence type="ECO:0000313" key="1">
    <source>
        <dbReference type="EMBL" id="MCS3918173.1"/>
    </source>
</evidence>
<reference evidence="1 2" key="1">
    <citation type="submission" date="2022-08" db="EMBL/GenBank/DDBJ databases">
        <title>Bacterial and archaeal communities from various locations to study Microbial Dark Matter (Phase II).</title>
        <authorList>
            <person name="Stepanauskas R."/>
        </authorList>
    </citation>
    <scope>NUCLEOTIDE SEQUENCE [LARGE SCALE GENOMIC DNA]</scope>
    <source>
        <strain evidence="1 2">PD1</strain>
    </source>
</reference>
<dbReference type="Gene3D" id="2.70.98.70">
    <property type="match status" value="1"/>
</dbReference>
<protein>
    <submittedName>
        <fullName evidence="1">Uncharacterized protein</fullName>
    </submittedName>
</protein>
<comment type="caution">
    <text evidence="1">The sequence shown here is derived from an EMBL/GenBank/DDBJ whole genome shotgun (WGS) entry which is preliminary data.</text>
</comment>
<sequence>MIYKNGALLVETDRYSYRKFSGNHNTILVNGRGQAAIGRSDISHWNQPATGPTNMTKQARLTVFKDEGEIVIAEGEAGGAYPPLKAEKDRKASPGLERFRRTIVWVEGNYVLILNDIRSRQPADISWLIQAKRIETVNPEVGQYIIAHENASAKLQIVSDAKLDSEIVDSPADNRGKPLGWKQFRVHARNADEVRFATVIALWDKGAKISLQRVKTGAWEVVVKLLQGEDRWVWVASTSPEEPYRLEGVLHSGRKVSSGE</sequence>
<organism evidence="1 2">
    <name type="scientific">Candidatus Fervidibacter sacchari</name>
    <dbReference type="NCBI Taxonomy" id="1448929"/>
    <lineage>
        <taxon>Bacteria</taxon>
        <taxon>Candidatus Fervidibacterota</taxon>
        <taxon>Candidatus Fervidibacter</taxon>
    </lineage>
</organism>
<evidence type="ECO:0000313" key="2">
    <source>
        <dbReference type="Proteomes" id="UP001204798"/>
    </source>
</evidence>
<gene>
    <name evidence="1" type="ORF">M2350_000570</name>
</gene>
<dbReference type="RefSeq" id="WP_259093689.1">
    <property type="nucleotide sequence ID" value="NZ_CP130454.1"/>
</dbReference>
<dbReference type="EMBL" id="JANUCP010000001">
    <property type="protein sequence ID" value="MCS3918173.1"/>
    <property type="molecule type" value="Genomic_DNA"/>
</dbReference>